<keyword evidence="1" id="KW-0472">Membrane</keyword>
<dbReference type="RefSeq" id="WP_027106464.1">
    <property type="nucleotide sequence ID" value="NZ_AUHP01000012.1"/>
</dbReference>
<comment type="caution">
    <text evidence="2">The sequence shown here is derived from an EMBL/GenBank/DDBJ whole genome shotgun (WGS) entry which is preliminary data.</text>
</comment>
<organism evidence="2 3">
    <name type="scientific">Ligilactobacillus ceti DSM 22408</name>
    <dbReference type="NCBI Taxonomy" id="1122146"/>
    <lineage>
        <taxon>Bacteria</taxon>
        <taxon>Bacillati</taxon>
        <taxon>Bacillota</taxon>
        <taxon>Bacilli</taxon>
        <taxon>Lactobacillales</taxon>
        <taxon>Lactobacillaceae</taxon>
        <taxon>Ligilactobacillus</taxon>
    </lineage>
</organism>
<name>A0A0R2KIU8_9LACO</name>
<feature type="transmembrane region" description="Helical" evidence="1">
    <location>
        <begin position="41"/>
        <end position="59"/>
    </location>
</feature>
<evidence type="ECO:0000313" key="3">
    <source>
        <dbReference type="Proteomes" id="UP000051500"/>
    </source>
</evidence>
<keyword evidence="1" id="KW-1133">Transmembrane helix</keyword>
<proteinExistence type="predicted"/>
<sequence length="60" mass="6969">MSFEIIHNIQVGLAISQTIIFFMYMGFDHLPFKAPLWVKPILKYCMVAIIIIFTGLFAFK</sequence>
<dbReference type="EMBL" id="JQBZ01000016">
    <property type="protein sequence ID" value="KRN89330.1"/>
    <property type="molecule type" value="Genomic_DNA"/>
</dbReference>
<keyword evidence="1" id="KW-0812">Transmembrane</keyword>
<reference evidence="2 3" key="1">
    <citation type="journal article" date="2015" name="Genome Announc.">
        <title>Expanding the biotechnology potential of lactobacilli through comparative genomics of 213 strains and associated genera.</title>
        <authorList>
            <person name="Sun Z."/>
            <person name="Harris H.M."/>
            <person name="McCann A."/>
            <person name="Guo C."/>
            <person name="Argimon S."/>
            <person name="Zhang W."/>
            <person name="Yang X."/>
            <person name="Jeffery I.B."/>
            <person name="Cooney J.C."/>
            <person name="Kagawa T.F."/>
            <person name="Liu W."/>
            <person name="Song Y."/>
            <person name="Salvetti E."/>
            <person name="Wrobel A."/>
            <person name="Rasinkangas P."/>
            <person name="Parkhill J."/>
            <person name="Rea M.C."/>
            <person name="O'Sullivan O."/>
            <person name="Ritari J."/>
            <person name="Douillard F.P."/>
            <person name="Paul Ross R."/>
            <person name="Yang R."/>
            <person name="Briner A.E."/>
            <person name="Felis G.E."/>
            <person name="de Vos W.M."/>
            <person name="Barrangou R."/>
            <person name="Klaenhammer T.R."/>
            <person name="Caufield P.W."/>
            <person name="Cui Y."/>
            <person name="Zhang H."/>
            <person name="O'Toole P.W."/>
        </authorList>
    </citation>
    <scope>NUCLEOTIDE SEQUENCE [LARGE SCALE GENOMIC DNA]</scope>
    <source>
        <strain evidence="2 3">DSM 22408</strain>
    </source>
</reference>
<dbReference type="Proteomes" id="UP000051500">
    <property type="component" value="Unassembled WGS sequence"/>
</dbReference>
<accession>A0A0R2KIU8</accession>
<feature type="transmembrane region" description="Helical" evidence="1">
    <location>
        <begin position="7"/>
        <end position="26"/>
    </location>
</feature>
<dbReference type="PATRIC" id="fig|1122146.4.peg.49"/>
<keyword evidence="3" id="KW-1185">Reference proteome</keyword>
<protein>
    <submittedName>
        <fullName evidence="2">Uncharacterized protein</fullName>
    </submittedName>
</protein>
<evidence type="ECO:0000313" key="2">
    <source>
        <dbReference type="EMBL" id="KRN89330.1"/>
    </source>
</evidence>
<gene>
    <name evidence="2" type="ORF">IV53_GL000047</name>
</gene>
<evidence type="ECO:0000256" key="1">
    <source>
        <dbReference type="SAM" id="Phobius"/>
    </source>
</evidence>
<dbReference type="AlphaFoldDB" id="A0A0R2KIU8"/>